<dbReference type="InterPro" id="IPR006530">
    <property type="entry name" value="YD"/>
</dbReference>
<dbReference type="SUPFAM" id="SSF51294">
    <property type="entry name" value="Hedgehog/intein (Hint) domain"/>
    <property type="match status" value="1"/>
</dbReference>
<dbReference type="Gene3D" id="2.180.10.10">
    <property type="entry name" value="RHS repeat-associated core"/>
    <property type="match status" value="2"/>
</dbReference>
<dbReference type="PROSITE" id="PS50817">
    <property type="entry name" value="INTEIN_N_TER"/>
    <property type="match status" value="1"/>
</dbReference>
<feature type="region of interest" description="Disordered" evidence="2">
    <location>
        <begin position="1560"/>
        <end position="1626"/>
    </location>
</feature>
<dbReference type="NCBIfam" id="TIGR01643">
    <property type="entry name" value="YD_repeat_2x"/>
    <property type="match status" value="3"/>
</dbReference>
<dbReference type="InterPro" id="IPR036844">
    <property type="entry name" value="Hint_dom_sf"/>
</dbReference>
<dbReference type="Proteomes" id="UP001319870">
    <property type="component" value="Unassembled WGS sequence"/>
</dbReference>
<evidence type="ECO:0000256" key="1">
    <source>
        <dbReference type="ARBA" id="ARBA00022737"/>
    </source>
</evidence>
<dbReference type="Pfam" id="PF05593">
    <property type="entry name" value="RHS_repeat"/>
    <property type="match status" value="2"/>
</dbReference>
<protein>
    <recommendedName>
        <fullName evidence="3">Hint domain-containing protein</fullName>
    </recommendedName>
</protein>
<accession>A0ABS7ZIR6</accession>
<dbReference type="InterPro" id="IPR022385">
    <property type="entry name" value="Rhs_assc_core"/>
</dbReference>
<dbReference type="CDD" id="cd20745">
    <property type="entry name" value="FIX_RhsA_AHH_HNH-like"/>
    <property type="match status" value="1"/>
</dbReference>
<dbReference type="PROSITE" id="PS50818">
    <property type="entry name" value="INTEIN_C_TER"/>
    <property type="match status" value="1"/>
</dbReference>
<name>A0ABS7ZIR6_9MICO</name>
<feature type="compositionally biased region" description="Pro residues" evidence="2">
    <location>
        <begin position="1603"/>
        <end position="1618"/>
    </location>
</feature>
<feature type="compositionally biased region" description="Low complexity" evidence="2">
    <location>
        <begin position="743"/>
        <end position="761"/>
    </location>
</feature>
<dbReference type="PANTHER" id="PTHR32305">
    <property type="match status" value="1"/>
</dbReference>
<comment type="caution">
    <text evidence="4">The sequence shown here is derived from an EMBL/GenBank/DDBJ whole genome shotgun (WGS) entry which is preliminary data.</text>
</comment>
<dbReference type="PANTHER" id="PTHR32305:SF17">
    <property type="entry name" value="TRNA NUCLEASE WAPA"/>
    <property type="match status" value="1"/>
</dbReference>
<dbReference type="InterPro" id="IPR030934">
    <property type="entry name" value="Intein_C"/>
</dbReference>
<reference evidence="4 5" key="1">
    <citation type="submission" date="2021-09" db="EMBL/GenBank/DDBJ databases">
        <title>Isoptericola luteus sp. nov., a novel bacterium isolated from Harbin, the capital city of Heilongjiang province.</title>
        <authorList>
            <person name="Li J."/>
        </authorList>
    </citation>
    <scope>NUCLEOTIDE SEQUENCE [LARGE SCALE GENOMIC DNA]</scope>
    <source>
        <strain evidence="4 5">NEAU-Y5</strain>
    </source>
</reference>
<gene>
    <name evidence="4" type="ORF">LEP48_16350</name>
</gene>
<dbReference type="EMBL" id="JAIXCQ010000014">
    <property type="protein sequence ID" value="MCA5894908.1"/>
    <property type="molecule type" value="Genomic_DNA"/>
</dbReference>
<dbReference type="Pfam" id="PF07591">
    <property type="entry name" value="PT-HINT"/>
    <property type="match status" value="1"/>
</dbReference>
<proteinExistence type="predicted"/>
<dbReference type="CDD" id="cd00081">
    <property type="entry name" value="Hint"/>
    <property type="match status" value="1"/>
</dbReference>
<dbReference type="InterPro" id="IPR003587">
    <property type="entry name" value="Hint_dom_N"/>
</dbReference>
<keyword evidence="1" id="KW-0677">Repeat</keyword>
<dbReference type="InterPro" id="IPR056823">
    <property type="entry name" value="TEN-like_YD-shell"/>
</dbReference>
<dbReference type="NCBIfam" id="TIGR03696">
    <property type="entry name" value="Rhs_assc_core"/>
    <property type="match status" value="1"/>
</dbReference>
<sequence>MRVPPAPAGPEPELALGYSSGALDGRVASTNNQSSWIGDGWNLWPGYIERRYVGCVQDDGAKDGDAANNASHPSGDLCWDTDNASMVFGGSAVELIKDASTGQWWPKDDDATRVQRLTGGQNADDDGEYWKVTTSDGTQYFFGRGQRSAADTTKLNSAWTVPVFGNHAGEPCHASAFEDSSCVQAWRWNLEYVVDTSGNTLTYTYGAETNRYGRDNNTDSVSYTRGGYLKSIEYGQRKGAETDSPAPARVDFTVAERCLKTSTQDCASLTDSSASAWPDVPADLICSSTSSCPDATSPAFFTRKRLTTVTTKVLTSGSYQAVDAWALTHTFPDPGDAEDPVLWLDKVTHSGKVGGTTALPAVDFGGEQMANRVSQTATMLPMNRYRMTTIRSESGALTTVTYSGHDCSPSDLPADPASNTRRCFPVRWTPEGATEPITEYFHKYVVTGMVDDPRGSLPTQVVTTYDYVGGAAWRYDDNPLVEKKDRTWGQFRGYATVDVTQGDVGSSTPGRTRYRYFRGMDANRTASGGTADVEVDGITDHDQFAGMVRQETTYDGVGSTVVGTVTSTPWRSGVKATGADGRKAYQAAIKTTLTTTTAPELAGDKRQTSVTNTFDAYGQIVKVDDQGDLAVSGDERCTTRTLKHNASANIMGAMVREEVLSVGCGDDVGRPADVVSDTRNLFDGQAYGVAPTRGLVTRTEVLKEHQDGVPVYVPASRTTYDDLGRTTSVTDVLGRKSTTAYIPATGGPVTGTKTTTPDPDGSGAATPLVTTTTLNPAWGVPVRVTDPNGKVTEATYDALGRLAKVWKPGRAKASETAHVQYTYTVRSTGHNAVTTKTLDANNAYRTSVSIYDGLLRARQTQADGANRDVGGRMVADTLYDSRGLVAYDVAPWATDGAPATTAVTPDSAVPTRTRFDHDGAGRVVAQVLEVNEKERWRTTTRYGGDRVVVDPPAGGTPTTTISDARGRTTTLRQYLGASPSGAHQDTTYAYDKAGNLAKVTDPAGNDWTYSYDLLGRLVSSTDPDKGTTTSTFDDAGQALTTTDARGKTLAYTYDALGRATERRSGSATGTLLASWEYDTVAKGQVSSSTRYAGANQYVTAVTGYDDAYHATGQKVTLPTAEGELAGSYSASFHYTDSGAYRGAALPALGNLPAENVVTYFDAAGMPQRLSSGGGVGVYVATTRYTSTGQVEAMDLGSTRSYVVTNTWDPGTRRLMGISLDQEGVSGTDLAAAYTYDDAGNVTKIDNNPTAADAPARDTQCFTNDGLGRLTSAWTPADASCTTAKTVPGLGGPATYWTDYTYDPVGNRTSVTEHTTSGTSTASYTYPAPGEEQPHAVSEVTDGSTVSSYAYDASGNTTTRTPSDGTTQALTWDAEGELAQVTQDGEADATFVYTADGDRLIRKQDGTTTVYLPGGQELTLTADGTTKATRYYTWAGQTIAVRTGAGFDDVSTLVNDHHGTAGLSITNVTATITHRYQDPFANTRGTTPAAWSGDHGFLDKPTDTTGLTAIGARYYDPTIGRFTSVDPIMDLADPQQWHGYAYANNNPVTLSDPTGLLPIGAGHVGYNPQTHPHGGDPCAGAGASGGPNCKPKPRVKLSDDEPQPEPSPSPQAPPAPPPAGSGGTSGADISLEDVGHIALDMAGLVPAFGIFPDLANCAWYAGAGSWGNAGWSCGAAIPLIGLAVTPIKWIVKGADAATTAANTAAKACSFEGSTLVLMADRSKKQIEDIEVGDEVIASDPETGEQEARKVTHVFVHDDTVTDLALDDGTVLGTTVDHPFWSVTDGRFERADQLSTGERVLTADGRTLTVDEWRGSTSRVAPAYNLEVDGIHTYHVGSVAVLVHNACLPALRNWQSQRLQFGNSTFQLDKSGLTHVLERHHPTYWDGSVKARQSFFDESMSIDDVQAAIGDVARQNREQLARIGAGTGQVQGSVNGVDYVLGVSRGRIGQFYPGVLP</sequence>
<keyword evidence="5" id="KW-1185">Reference proteome</keyword>
<dbReference type="InterPro" id="IPR006141">
    <property type="entry name" value="Intein_N"/>
</dbReference>
<dbReference type="Pfam" id="PF25023">
    <property type="entry name" value="TEN_YD-shell"/>
    <property type="match status" value="1"/>
</dbReference>
<organism evidence="4 5">
    <name type="scientific">Isoptericola luteus</name>
    <dbReference type="NCBI Taxonomy" id="2879484"/>
    <lineage>
        <taxon>Bacteria</taxon>
        <taxon>Bacillati</taxon>
        <taxon>Actinomycetota</taxon>
        <taxon>Actinomycetes</taxon>
        <taxon>Micrococcales</taxon>
        <taxon>Promicromonosporaceae</taxon>
        <taxon>Isoptericola</taxon>
    </lineage>
</organism>
<dbReference type="InterPro" id="IPR050708">
    <property type="entry name" value="T6SS_VgrG/RHS"/>
</dbReference>
<evidence type="ECO:0000313" key="5">
    <source>
        <dbReference type="Proteomes" id="UP001319870"/>
    </source>
</evidence>
<evidence type="ECO:0000259" key="3">
    <source>
        <dbReference type="SMART" id="SM00306"/>
    </source>
</evidence>
<dbReference type="Gene3D" id="2.170.16.10">
    <property type="entry name" value="Hedgehog/Intein (Hint) domain"/>
    <property type="match status" value="1"/>
</dbReference>
<dbReference type="InterPro" id="IPR031325">
    <property type="entry name" value="RHS_repeat"/>
</dbReference>
<feature type="region of interest" description="Disordered" evidence="2">
    <location>
        <begin position="743"/>
        <end position="762"/>
    </location>
</feature>
<dbReference type="SMART" id="SM00306">
    <property type="entry name" value="HintN"/>
    <property type="match status" value="1"/>
</dbReference>
<evidence type="ECO:0000256" key="2">
    <source>
        <dbReference type="SAM" id="MobiDB-lite"/>
    </source>
</evidence>
<evidence type="ECO:0000313" key="4">
    <source>
        <dbReference type="EMBL" id="MCA5894908.1"/>
    </source>
</evidence>
<feature type="domain" description="Hint" evidence="3">
    <location>
        <begin position="1706"/>
        <end position="1802"/>
    </location>
</feature>